<dbReference type="InterPro" id="IPR036291">
    <property type="entry name" value="NAD(P)-bd_dom_sf"/>
</dbReference>
<dbReference type="GO" id="GO:0009247">
    <property type="term" value="P:glycolipid biosynthetic process"/>
    <property type="evidence" value="ECO:0007669"/>
    <property type="project" value="TreeGrafter"/>
</dbReference>
<dbReference type="Proteomes" id="UP000037136">
    <property type="component" value="Unassembled WGS sequence"/>
</dbReference>
<reference evidence="3 4" key="1">
    <citation type="journal article" date="2015" name="BMC Genomics">
        <title>Gene expression during zombie ant biting behavior reflects the complexity underlying fungal parasitic behavioral manipulation.</title>
        <authorList>
            <person name="de Bekker C."/>
            <person name="Ohm R.A."/>
            <person name="Loreto R.G."/>
            <person name="Sebastian A."/>
            <person name="Albert I."/>
            <person name="Merrow M."/>
            <person name="Brachmann A."/>
            <person name="Hughes D.P."/>
        </authorList>
    </citation>
    <scope>NUCLEOTIDE SEQUENCE [LARGE SCALE GENOMIC DNA]</scope>
    <source>
        <strain evidence="3 4">SC16a</strain>
    </source>
</reference>
<dbReference type="EMBL" id="LAZP02000590">
    <property type="protein sequence ID" value="PFH56391.1"/>
    <property type="molecule type" value="Genomic_DNA"/>
</dbReference>
<dbReference type="OrthoDB" id="10268090at2759"/>
<dbReference type="PANTHER" id="PTHR12286:SF5">
    <property type="entry name" value="SACCHAROPINE DEHYDROGENASE-LIKE OXIDOREDUCTASE"/>
    <property type="match status" value="1"/>
</dbReference>
<dbReference type="GO" id="GO:0005811">
    <property type="term" value="C:lipid droplet"/>
    <property type="evidence" value="ECO:0007669"/>
    <property type="project" value="TreeGrafter"/>
</dbReference>
<evidence type="ECO:0000256" key="1">
    <source>
        <dbReference type="ARBA" id="ARBA00038048"/>
    </source>
</evidence>
<reference evidence="3 4" key="2">
    <citation type="journal article" date="2017" name="Sci. Rep.">
        <title>Ant-infecting Ophiocordyceps genomes reveal a high diversity of potential behavioral manipulation genes and a possible major role for enterotoxins.</title>
        <authorList>
            <person name="de Bekker C."/>
            <person name="Ohm R.A."/>
            <person name="Evans H.C."/>
            <person name="Brachmann A."/>
            <person name="Hughes D.P."/>
        </authorList>
    </citation>
    <scope>NUCLEOTIDE SEQUENCE [LARGE SCALE GENOMIC DNA]</scope>
    <source>
        <strain evidence="3 4">SC16a</strain>
    </source>
</reference>
<gene>
    <name evidence="3" type="ORF">XA68_16582</name>
</gene>
<keyword evidence="4" id="KW-1185">Reference proteome</keyword>
<comment type="caution">
    <text evidence="3">The sequence shown here is derived from an EMBL/GenBank/DDBJ whole genome shotgun (WGS) entry which is preliminary data.</text>
</comment>
<evidence type="ECO:0000313" key="3">
    <source>
        <dbReference type="EMBL" id="PFH56391.1"/>
    </source>
</evidence>
<sequence length="413" mass="45015">MYDLVILGASGYTGRLTTEHIATHLPSSLKWALAGRSTAKLQALAEECKRLSPTMSTPELEVVNVDDAAQIDALVRKTSLVITTVGPYFRFGEAIVRACAQAGTHYLDCTGEIPWVANMIEKYEAAARQSGAILVPCNGIESAAADLITWSLVSFVKSKLGVGVEDVVLSVYKSSIVPSGGTIATAMGIFDHYSLSELRATRKPYALSPVPHPNRARPISSFLHQLFGIREVPDLGLQATSLQASVDAPVIERSWGLLSQIPSRQAQFYGPKFNWGAYQKPRNWLHGVAMHWALMLGALLFALVPPVRTFAMKFSHEPGEGLSKEGMAKEEIEYRGTAVPDTSGPVEKRAYCRAQFRGSSYQATALFLAQAAQTLLEDKMELPGGFYTPACLGQGYVDRVNRDGFKIDVKMLE</sequence>
<proteinExistence type="inferred from homology"/>
<dbReference type="GO" id="GO:0005886">
    <property type="term" value="C:plasma membrane"/>
    <property type="evidence" value="ECO:0007669"/>
    <property type="project" value="TreeGrafter"/>
</dbReference>
<name>A0A2A9P5Y0_OPHUN</name>
<dbReference type="InterPro" id="IPR005097">
    <property type="entry name" value="Sacchrp_dh_NADP-bd"/>
</dbReference>
<dbReference type="Pfam" id="PF03435">
    <property type="entry name" value="Sacchrp_dh_NADP"/>
    <property type="match status" value="1"/>
</dbReference>
<protein>
    <recommendedName>
        <fullName evidence="2">Saccharopine dehydrogenase NADP binding domain-containing protein</fullName>
    </recommendedName>
</protein>
<dbReference type="SUPFAM" id="SSF51735">
    <property type="entry name" value="NAD(P)-binding Rossmann-fold domains"/>
    <property type="match status" value="1"/>
</dbReference>
<organism evidence="3 4">
    <name type="scientific">Ophiocordyceps unilateralis</name>
    <name type="common">Zombie-ant fungus</name>
    <name type="synonym">Torrubia unilateralis</name>
    <dbReference type="NCBI Taxonomy" id="268505"/>
    <lineage>
        <taxon>Eukaryota</taxon>
        <taxon>Fungi</taxon>
        <taxon>Dikarya</taxon>
        <taxon>Ascomycota</taxon>
        <taxon>Pezizomycotina</taxon>
        <taxon>Sordariomycetes</taxon>
        <taxon>Hypocreomycetidae</taxon>
        <taxon>Hypocreales</taxon>
        <taxon>Ophiocordycipitaceae</taxon>
        <taxon>Ophiocordyceps</taxon>
    </lineage>
</organism>
<accession>A0A2A9P5Y0</accession>
<dbReference type="AlphaFoldDB" id="A0A2A9P5Y0"/>
<dbReference type="InterPro" id="IPR051276">
    <property type="entry name" value="Saccharopine_DH-like_oxidrdct"/>
</dbReference>
<dbReference type="Gene3D" id="3.40.50.720">
    <property type="entry name" value="NAD(P)-binding Rossmann-like Domain"/>
    <property type="match status" value="1"/>
</dbReference>
<dbReference type="PANTHER" id="PTHR12286">
    <property type="entry name" value="SACCHAROPINE DEHYDROGENASE-LIKE OXIDOREDUCTASE"/>
    <property type="match status" value="1"/>
</dbReference>
<evidence type="ECO:0000313" key="4">
    <source>
        <dbReference type="Proteomes" id="UP000037136"/>
    </source>
</evidence>
<dbReference type="GO" id="GO:0005739">
    <property type="term" value="C:mitochondrion"/>
    <property type="evidence" value="ECO:0007669"/>
    <property type="project" value="TreeGrafter"/>
</dbReference>
<feature type="domain" description="Saccharopine dehydrogenase NADP binding" evidence="2">
    <location>
        <begin position="5"/>
        <end position="135"/>
    </location>
</feature>
<evidence type="ECO:0000259" key="2">
    <source>
        <dbReference type="Pfam" id="PF03435"/>
    </source>
</evidence>
<comment type="similarity">
    <text evidence="1">Belongs to the saccharopine dehydrogenase family.</text>
</comment>